<feature type="domain" description="ABC transmembrane type-1" evidence="11">
    <location>
        <begin position="1"/>
        <end position="190"/>
    </location>
</feature>
<evidence type="ECO:0000256" key="7">
    <source>
        <dbReference type="ARBA" id="ARBA00022989"/>
    </source>
</evidence>
<dbReference type="Proteomes" id="UP000240883">
    <property type="component" value="Unassembled WGS sequence"/>
</dbReference>
<dbReference type="InterPro" id="IPR027417">
    <property type="entry name" value="P-loop_NTPase"/>
</dbReference>
<dbReference type="InterPro" id="IPR039421">
    <property type="entry name" value="Type_1_exporter"/>
</dbReference>
<feature type="domain" description="ABC transporter" evidence="10">
    <location>
        <begin position="264"/>
        <end position="519"/>
    </location>
</feature>
<keyword evidence="6" id="KW-0067">ATP-binding</keyword>
<sequence length="1163" mass="128771">MSSINQYVLYILYLFLGRFILAYIAIIGFRTTSLRISASIRLHYLEAVFQQPISTLDALPPGQITAIITITANILQLGISERLSSLVQAITVIGVAFVIGCTFSLELTLVTSTGLVAIVGWYSFMTPLVVKKHAEMQEVEREASGVARETLAAMRMVAACGAEHKMAEMYQRLVDRAAKLGKEMSPLLALQHSPGYSIFHDICVSNEVLMSVMTMLAHINAVSVPLTAASNSINAATIFFTVIDAPKPITSNIQSRDISLDDDIILQNINFAYPARHDVRILSNLSITIPWGKTTAIVGPSGSGKSTIVALIQRWYELGGTDPITNYLRNGFIKIGERNLSDIDLHWWRSRIGFVQQDTFLFNDTISKNVEYGLMGTEWEHASDDKKRELVKQACKEAYAHDYIKMLPEGYNTPVGDVGIQLSGGQRQRIAIARAIIRRPKILIFDEATSALDVASEREVQIALEQVSQNRTTIVIAHRLSTIKRADNILVMTQGQIAQQGTHDSLLEDESGMYWKLVNAQRLALRTVEHLEQDAMDEKEIMSVEEKAVSEKDVQMSEKESYSPLYEPEATVFDEEEPMLGQDKPIPRSKAMVFVILLVEQRGNSLFYLLMLIAAIGAGLSHPAQAYLFARLISSFEYWGEPLRSIDNFLCLLLLVVAFGVGISYFALGWISNIVSVRTTTRYRKEYFRNIISKPISFFDDPQNSIGLLTARIASDPSYLQQLLGINMAMVLISIFSLAGCIATAILFQWKFALVVIGSSMPIILAGGWYRVRHEVKFEERNNQVFAESARFATEAIGAIRTVACLTLEKSICERYDGLLKEHIRKSQREARVDGMVFAASDSLVLLCMAFALWYGGTLLSDSEISSFEFLVVYLSVIQGSLAAGQWLSFGPNMAQVSLAADRIHSMRTPESDVDRQATLNSAFQDRNCLDLATTTANKGADIVFRDVWFTYPTRDVPVLQGLNISVQQGQFAAIVGSSGSGKTTVISLLERFYDPQGGCIMYNGENISKVPINASRKGMSLVAQEPYLFRGTIRENVLLGVDANGVDDEELYRACTAAGIHAFISSLPNSYDTSIGNSGVNLSGGQRQRLGIARALVRDPSVLLLDEATSSLDSETEKEIQAVLEETGKGRTMLVVAHRLATIQRADIIFQIELIKRYIHLA</sequence>
<feature type="transmembrane region" description="Helical" evidence="9">
    <location>
        <begin position="606"/>
        <end position="629"/>
    </location>
</feature>
<keyword evidence="13" id="KW-1185">Reference proteome</keyword>
<dbReference type="EMBL" id="KZ678145">
    <property type="protein sequence ID" value="PSN61207.1"/>
    <property type="molecule type" value="Genomic_DNA"/>
</dbReference>
<dbReference type="InterPro" id="IPR003593">
    <property type="entry name" value="AAA+_ATPase"/>
</dbReference>
<dbReference type="Gene3D" id="3.40.50.300">
    <property type="entry name" value="P-loop containing nucleotide triphosphate hydrolases"/>
    <property type="match status" value="2"/>
</dbReference>
<keyword evidence="4 9" id="KW-0812">Transmembrane</keyword>
<dbReference type="FunFam" id="3.40.50.300:FF:001530">
    <property type="entry name" value="ABC multidrug transporter (Eurofung)"/>
    <property type="match status" value="1"/>
</dbReference>
<feature type="domain" description="ABC transmembrane type-1" evidence="11">
    <location>
        <begin position="609"/>
        <end position="896"/>
    </location>
</feature>
<evidence type="ECO:0000256" key="3">
    <source>
        <dbReference type="ARBA" id="ARBA00007577"/>
    </source>
</evidence>
<evidence type="ECO:0000256" key="5">
    <source>
        <dbReference type="ARBA" id="ARBA00022741"/>
    </source>
</evidence>
<feature type="transmembrane region" description="Helical" evidence="9">
    <location>
        <begin position="752"/>
        <end position="772"/>
    </location>
</feature>
<dbReference type="InterPro" id="IPR011527">
    <property type="entry name" value="ABC1_TM_dom"/>
</dbReference>
<comment type="subcellular location">
    <subcellularLocation>
        <location evidence="2">Endomembrane system</location>
    </subcellularLocation>
    <subcellularLocation>
        <location evidence="1">Membrane</location>
        <topology evidence="1">Multi-pass membrane protein</topology>
    </subcellularLocation>
</comment>
<dbReference type="FunFam" id="3.40.50.300:FF:000913">
    <property type="entry name" value="ABC multidrug transporter SitT"/>
    <property type="match status" value="1"/>
</dbReference>
<dbReference type="GO" id="GO:0016020">
    <property type="term" value="C:membrane"/>
    <property type="evidence" value="ECO:0007669"/>
    <property type="project" value="UniProtKB-SubCell"/>
</dbReference>
<dbReference type="Pfam" id="PF00005">
    <property type="entry name" value="ABC_tran"/>
    <property type="match status" value="2"/>
</dbReference>
<feature type="transmembrane region" description="Helical" evidence="9">
    <location>
        <begin position="723"/>
        <end position="746"/>
    </location>
</feature>
<dbReference type="CDD" id="cd18578">
    <property type="entry name" value="ABC_6TM_Pgp_ABCB1_D2_like"/>
    <property type="match status" value="1"/>
</dbReference>
<dbReference type="GO" id="GO:0140359">
    <property type="term" value="F:ABC-type transporter activity"/>
    <property type="evidence" value="ECO:0007669"/>
    <property type="project" value="InterPro"/>
</dbReference>
<dbReference type="PROSITE" id="PS00211">
    <property type="entry name" value="ABC_TRANSPORTER_1"/>
    <property type="match status" value="2"/>
</dbReference>
<dbReference type="PROSITE" id="PS50893">
    <property type="entry name" value="ABC_TRANSPORTER_2"/>
    <property type="match status" value="2"/>
</dbReference>
<evidence type="ECO:0000256" key="4">
    <source>
        <dbReference type="ARBA" id="ARBA00022692"/>
    </source>
</evidence>
<evidence type="ECO:0000259" key="10">
    <source>
        <dbReference type="PROSITE" id="PS50893"/>
    </source>
</evidence>
<dbReference type="STRING" id="1448308.A0A2T2N6Z5"/>
<comment type="similarity">
    <text evidence="3">Belongs to the ABC transporter superfamily. ABCB family. Multidrug resistance exporter (TC 3.A.1.201) subfamily.</text>
</comment>
<dbReference type="CDD" id="cd18577">
    <property type="entry name" value="ABC_6TM_Pgp_ABCB1_D1_like"/>
    <property type="match status" value="1"/>
</dbReference>
<feature type="transmembrane region" description="Helical" evidence="9">
    <location>
        <begin position="7"/>
        <end position="29"/>
    </location>
</feature>
<keyword evidence="7 9" id="KW-1133">Transmembrane helix</keyword>
<dbReference type="Gene3D" id="1.20.1560.10">
    <property type="entry name" value="ABC transporter type 1, transmembrane domain"/>
    <property type="match status" value="1"/>
</dbReference>
<evidence type="ECO:0000256" key="8">
    <source>
        <dbReference type="ARBA" id="ARBA00023136"/>
    </source>
</evidence>
<dbReference type="InterPro" id="IPR003439">
    <property type="entry name" value="ABC_transporter-like_ATP-bd"/>
</dbReference>
<evidence type="ECO:0000313" key="12">
    <source>
        <dbReference type="EMBL" id="PSN61207.1"/>
    </source>
</evidence>
<evidence type="ECO:0000256" key="2">
    <source>
        <dbReference type="ARBA" id="ARBA00004308"/>
    </source>
</evidence>
<evidence type="ECO:0000313" key="13">
    <source>
        <dbReference type="Proteomes" id="UP000240883"/>
    </source>
</evidence>
<dbReference type="SUPFAM" id="SSF52540">
    <property type="entry name" value="P-loop containing nucleoside triphosphate hydrolases"/>
    <property type="match status" value="2"/>
</dbReference>
<gene>
    <name evidence="12" type="ORF">BS50DRAFT_652159</name>
</gene>
<dbReference type="InterPro" id="IPR017871">
    <property type="entry name" value="ABC_transporter-like_CS"/>
</dbReference>
<evidence type="ECO:0000256" key="9">
    <source>
        <dbReference type="SAM" id="Phobius"/>
    </source>
</evidence>
<evidence type="ECO:0000256" key="6">
    <source>
        <dbReference type="ARBA" id="ARBA00022840"/>
    </source>
</evidence>
<dbReference type="AlphaFoldDB" id="A0A2T2N6Z5"/>
<accession>A0A2T2N6Z5</accession>
<dbReference type="PANTHER" id="PTHR24221">
    <property type="entry name" value="ATP-BINDING CASSETTE SUB-FAMILY B"/>
    <property type="match status" value="1"/>
</dbReference>
<feature type="transmembrane region" description="Helical" evidence="9">
    <location>
        <begin position="835"/>
        <end position="856"/>
    </location>
</feature>
<dbReference type="InterPro" id="IPR036640">
    <property type="entry name" value="ABC1_TM_sf"/>
</dbReference>
<proteinExistence type="inferred from homology"/>
<evidence type="ECO:0000256" key="1">
    <source>
        <dbReference type="ARBA" id="ARBA00004141"/>
    </source>
</evidence>
<feature type="domain" description="ABC transporter" evidence="10">
    <location>
        <begin position="943"/>
        <end position="1163"/>
    </location>
</feature>
<evidence type="ECO:0000259" key="11">
    <source>
        <dbReference type="PROSITE" id="PS50929"/>
    </source>
</evidence>
<name>A0A2T2N6Z5_CORCC</name>
<dbReference type="PROSITE" id="PS50929">
    <property type="entry name" value="ABC_TM1F"/>
    <property type="match status" value="2"/>
</dbReference>
<organism evidence="12 13">
    <name type="scientific">Corynespora cassiicola Philippines</name>
    <dbReference type="NCBI Taxonomy" id="1448308"/>
    <lineage>
        <taxon>Eukaryota</taxon>
        <taxon>Fungi</taxon>
        <taxon>Dikarya</taxon>
        <taxon>Ascomycota</taxon>
        <taxon>Pezizomycotina</taxon>
        <taxon>Dothideomycetes</taxon>
        <taxon>Pleosporomycetidae</taxon>
        <taxon>Pleosporales</taxon>
        <taxon>Corynesporascaceae</taxon>
        <taxon>Corynespora</taxon>
    </lineage>
</organism>
<dbReference type="GO" id="GO:0005524">
    <property type="term" value="F:ATP binding"/>
    <property type="evidence" value="ECO:0007669"/>
    <property type="project" value="UniProtKB-KW"/>
</dbReference>
<protein>
    <submittedName>
        <fullName evidence="12">ABC multidrug transporter-like protein</fullName>
    </submittedName>
</protein>
<keyword evidence="5" id="KW-0547">Nucleotide-binding</keyword>
<dbReference type="OrthoDB" id="6500128at2759"/>
<dbReference type="SMART" id="SM00382">
    <property type="entry name" value="AAA"/>
    <property type="match status" value="2"/>
</dbReference>
<reference evidence="12 13" key="1">
    <citation type="journal article" date="2018" name="Front. Microbiol.">
        <title>Genome-Wide Analysis of Corynespora cassiicola Leaf Fall Disease Putative Effectors.</title>
        <authorList>
            <person name="Lopez D."/>
            <person name="Ribeiro S."/>
            <person name="Label P."/>
            <person name="Fumanal B."/>
            <person name="Venisse J.S."/>
            <person name="Kohler A."/>
            <person name="de Oliveira R.R."/>
            <person name="Labutti K."/>
            <person name="Lipzen A."/>
            <person name="Lail K."/>
            <person name="Bauer D."/>
            <person name="Ohm R.A."/>
            <person name="Barry K.W."/>
            <person name="Spatafora J."/>
            <person name="Grigoriev I.V."/>
            <person name="Martin F.M."/>
            <person name="Pujade-Renaud V."/>
        </authorList>
    </citation>
    <scope>NUCLEOTIDE SEQUENCE [LARGE SCALE GENOMIC DNA]</scope>
    <source>
        <strain evidence="12 13">Philippines</strain>
    </source>
</reference>
<dbReference type="SUPFAM" id="SSF90123">
    <property type="entry name" value="ABC transporter transmembrane region"/>
    <property type="match status" value="2"/>
</dbReference>
<keyword evidence="8 9" id="KW-0472">Membrane</keyword>
<dbReference type="Pfam" id="PF00664">
    <property type="entry name" value="ABC_membrane"/>
    <property type="match status" value="2"/>
</dbReference>
<dbReference type="GO" id="GO:0016887">
    <property type="term" value="F:ATP hydrolysis activity"/>
    <property type="evidence" value="ECO:0007669"/>
    <property type="project" value="InterPro"/>
</dbReference>
<feature type="transmembrane region" description="Helical" evidence="9">
    <location>
        <begin position="111"/>
        <end position="130"/>
    </location>
</feature>
<dbReference type="GO" id="GO:0012505">
    <property type="term" value="C:endomembrane system"/>
    <property type="evidence" value="ECO:0007669"/>
    <property type="project" value="UniProtKB-SubCell"/>
</dbReference>
<dbReference type="PANTHER" id="PTHR24221:SF213">
    <property type="entry name" value="ABC MULTIDRUG TRANSPORTER (EUROFUNG)"/>
    <property type="match status" value="1"/>
</dbReference>
<feature type="transmembrane region" description="Helical" evidence="9">
    <location>
        <begin position="649"/>
        <end position="675"/>
    </location>
</feature>